<proteinExistence type="evidence at transcript level"/>
<dbReference type="AlphaFoldDB" id="Q8K3C6"/>
<evidence type="ECO:0000313" key="1">
    <source>
        <dbReference type="EMBL" id="AAH22771.1"/>
    </source>
</evidence>
<sequence>MNRPLTFTASVVSTSHEDNMAVYK</sequence>
<dbReference type="EMBL" id="BC022771">
    <property type="protein sequence ID" value="AAH22771.1"/>
    <property type="molecule type" value="mRNA"/>
</dbReference>
<dbReference type="AGR" id="MGI:2142888"/>
<accession>Q8K3C6</accession>
<reference evidence="1" key="1">
    <citation type="journal article" date="2004" name="Genome Res.">
        <title>The status, quality, and expansion of the NIH full-length cDNA project: the Mammalian Gene Collection (MGC).</title>
        <authorList>
            <consortium name="The MGC Project Team"/>
            <person name="Gerhard D.S."/>
            <person name="Wagner L."/>
            <person name="Feingold E.A."/>
            <person name="Shenmen C.M."/>
            <person name="Grouse L.H."/>
            <person name="Schuler G."/>
            <person name="Klein S.L."/>
            <person name="Old S."/>
            <person name="Rasooly R."/>
            <person name="Good P."/>
            <person name="Guyer M."/>
            <person name="Peck A.M."/>
            <person name="Derge J.G."/>
            <person name="Lipman D."/>
            <person name="Collins F.S."/>
            <person name="Jang W."/>
            <person name="Sherry S."/>
            <person name="Feolo M."/>
            <person name="Misquitta L."/>
            <person name="Lee E."/>
            <person name="Rotmistrovsky K."/>
            <person name="Greenhut S.F."/>
            <person name="Schaefer C.F."/>
            <person name="Buetow K."/>
            <person name="Bonner T.I."/>
            <person name="Haussler D."/>
            <person name="Kent J."/>
            <person name="Kiekhaus M."/>
            <person name="Furey T."/>
            <person name="Brent M."/>
            <person name="Prange C."/>
            <person name="Schreiber K."/>
            <person name="Shapiro N."/>
            <person name="Bhat N.K."/>
            <person name="Hopkins R.F."/>
            <person name="Hsie F."/>
            <person name="Driscoll T."/>
            <person name="Soares M.B."/>
            <person name="Casavant T.L."/>
            <person name="Scheetz T.E."/>
            <person name="Brown-stein M.J."/>
            <person name="Usdin T.B."/>
            <person name="Toshiyuki S."/>
            <person name="Carninci P."/>
            <person name="Piao Y."/>
            <person name="Dudekula D.B."/>
            <person name="Ko M.S."/>
            <person name="Kawakami K."/>
            <person name="Suzuki Y."/>
            <person name="Sugano S."/>
            <person name="Gruber C.E."/>
            <person name="Smith M.R."/>
            <person name="Simmons B."/>
            <person name="Moore T."/>
            <person name="Waterman R."/>
            <person name="Johnson S.L."/>
            <person name="Ruan Y."/>
            <person name="Wei C.L."/>
            <person name="Mathavan S."/>
            <person name="Gunaratne P.H."/>
            <person name="Wu J."/>
            <person name="Garcia A.M."/>
            <person name="Hulyk S.W."/>
            <person name="Fuh E."/>
            <person name="Yuan Y."/>
            <person name="Sneed A."/>
            <person name="Kowis C."/>
            <person name="Hodgson A."/>
            <person name="Muzny D.M."/>
            <person name="McPherson J."/>
            <person name="Gibbs R.A."/>
            <person name="Fahey J."/>
            <person name="Helton E."/>
            <person name="Ketteman M."/>
            <person name="Madan A."/>
            <person name="Rodrigues S."/>
            <person name="Sanchez A."/>
            <person name="Whiting M."/>
            <person name="Madari A."/>
            <person name="Young A.C."/>
            <person name="Wetherby K.D."/>
            <person name="Granite S.J."/>
            <person name="Kwong P.N."/>
            <person name="Brinkley C.P."/>
            <person name="Pearson R.L."/>
            <person name="Bouffard G.G."/>
            <person name="Blakesly R.W."/>
            <person name="Green E.D."/>
            <person name="Dickson M.C."/>
            <person name="Rodriguez A.C."/>
            <person name="Grimwood J."/>
            <person name="Schmutz J."/>
            <person name="Myers R.M."/>
            <person name="Butterfield Y.S."/>
            <person name="Griffith M."/>
            <person name="Griffith O.L."/>
            <person name="Krzywinski M.I."/>
            <person name="Liao N."/>
            <person name="Morin R."/>
            <person name="Morrin R."/>
            <person name="Palmquist D."/>
            <person name="Petrescu A.S."/>
            <person name="Skalska U."/>
            <person name="Smailus D.E."/>
            <person name="Stott J.M."/>
            <person name="Schnerch A."/>
            <person name="Schein J.E."/>
            <person name="Jones S.J."/>
            <person name="Holt R.A."/>
            <person name="Baross A."/>
            <person name="Marra M.A."/>
            <person name="Clifton S."/>
            <person name="Makowski K.A."/>
            <person name="Bosak S."/>
            <person name="Malek J."/>
        </authorList>
    </citation>
    <scope>NUCLEOTIDE SEQUENCE [LARGE SCALE MRNA]</scope>
    <source>
        <strain evidence="1">FVB/N-3</strain>
        <tissue evidence="1">Mammary tumor. MMTV-LTR/INT3 model. 5 month old mouse. Taken by biopsy.</tissue>
    </source>
</reference>
<protein>
    <submittedName>
        <fullName evidence="1">ENSMUSG00000051554 protein</fullName>
    </submittedName>
</protein>
<evidence type="ECO:0000313" key="2">
    <source>
        <dbReference type="MGI" id="MGI:2142888"/>
    </source>
</evidence>
<dbReference type="MGI" id="MGI:2142888">
    <property type="gene designation" value="Cmtm4"/>
</dbReference>
<organism evidence="1">
    <name type="scientific">Mus musculus</name>
    <name type="common">Mouse</name>
    <dbReference type="NCBI Taxonomy" id="10090"/>
    <lineage>
        <taxon>Eukaryota</taxon>
        <taxon>Metazoa</taxon>
        <taxon>Chordata</taxon>
        <taxon>Craniata</taxon>
        <taxon>Vertebrata</taxon>
        <taxon>Euteleostomi</taxon>
        <taxon>Mammalia</taxon>
        <taxon>Eutheria</taxon>
        <taxon>Euarchontoglires</taxon>
        <taxon>Glires</taxon>
        <taxon>Rodentia</taxon>
        <taxon>Myomorpha</taxon>
        <taxon>Muroidea</taxon>
        <taxon>Muridae</taxon>
        <taxon>Murinae</taxon>
        <taxon>Mus</taxon>
        <taxon>Mus</taxon>
    </lineage>
</organism>
<gene>
    <name evidence="2" type="primary">Cmtm4</name>
    <name evidence="2" type="synonym">Gm9853</name>
</gene>
<name>Q8K3C6_MOUSE</name>